<evidence type="ECO:0000256" key="13">
    <source>
        <dbReference type="ARBA" id="ARBA00047283"/>
    </source>
</evidence>
<feature type="domain" description="SAM-dependent MTase RsmB/NOP-type" evidence="15">
    <location>
        <begin position="163"/>
        <end position="425"/>
    </location>
</feature>
<keyword evidence="7 14" id="KW-0489">Methyltransferase</keyword>
<dbReference type="STRING" id="52442.SAMN05421880_10315"/>
<feature type="active site" description="Nucleophile" evidence="14">
    <location>
        <position position="372"/>
    </location>
</feature>
<dbReference type="PROSITE" id="PS51686">
    <property type="entry name" value="SAM_MT_RSMB_NOP"/>
    <property type="match status" value="1"/>
</dbReference>
<dbReference type="PRINTS" id="PR02008">
    <property type="entry name" value="RCMTFAMILY"/>
</dbReference>
<dbReference type="Proteomes" id="UP000199561">
    <property type="component" value="Unassembled WGS sequence"/>
</dbReference>
<comment type="function">
    <text evidence="1">Specifically methylates the cytosine at position 967 (m5C967) of 16S rRNA.</text>
</comment>
<keyword evidence="5" id="KW-0963">Cytoplasm</keyword>
<dbReference type="InterPro" id="IPR018314">
    <property type="entry name" value="RsmB/NOL1/NOP2-like_CS"/>
</dbReference>
<dbReference type="SUPFAM" id="SSF53335">
    <property type="entry name" value="S-adenosyl-L-methionine-dependent methyltransferases"/>
    <property type="match status" value="1"/>
</dbReference>
<keyword evidence="8 14" id="KW-0808">Transferase</keyword>
<dbReference type="Gene3D" id="1.10.287.730">
    <property type="entry name" value="Helix hairpin bin"/>
    <property type="match status" value="1"/>
</dbReference>
<evidence type="ECO:0000256" key="10">
    <source>
        <dbReference type="ARBA" id="ARBA00022884"/>
    </source>
</evidence>
<dbReference type="EC" id="2.1.1.176" evidence="4"/>
<comment type="similarity">
    <text evidence="3 14">Belongs to the class I-like SAM-binding methyltransferase superfamily. RsmB/NOP family.</text>
</comment>
<dbReference type="InterPro" id="IPR023267">
    <property type="entry name" value="RCMT"/>
</dbReference>
<gene>
    <name evidence="16" type="ORF">SAMN05421880_10315</name>
</gene>
<dbReference type="InterPro" id="IPR001678">
    <property type="entry name" value="MeTrfase_RsmB-F_NOP2_dom"/>
</dbReference>
<evidence type="ECO:0000256" key="4">
    <source>
        <dbReference type="ARBA" id="ARBA00012140"/>
    </source>
</evidence>
<proteinExistence type="inferred from homology"/>
<reference evidence="16 17" key="1">
    <citation type="submission" date="2016-10" db="EMBL/GenBank/DDBJ databases">
        <authorList>
            <person name="de Groot N.N."/>
        </authorList>
    </citation>
    <scope>NUCLEOTIDE SEQUENCE [LARGE SCALE GENOMIC DNA]</scope>
    <source>
        <strain evidence="16 17">Nm146</strain>
    </source>
</reference>
<sequence>MVKVQSLAVTVLGRVFSGASLTEVLQETWRSNPLLTPQQRGAIQDLTYGALRYYGQLDAILNLLLAKALHDLNLRYLLLINLYQLHYSKAPPYAIVDHAVTTARLLSDKRGAPGLVNAILRNFLRRSTALWGEAERDDVGKYSHPQWWIDKLRKQYPEHYEAILNADNQHPCMTLRVNTRKIEVAAYQKMLDEHGIGAGWVWGSALKLVQPLPIERLPGFSEGLVSVQDAGAQLAAPFLDIQDGMHVLDACAAPGGKSAHLMELAKIRLTALDSDVQRLTRVIDNFARLGNKPDRVICGNALHPAEWWDGELFDRILADVPCSASGVVSRHPDIKWLRRLTDVTAFADNQEKILETLWQLLKRGGKLLYITCSVFKEENGQLIKRFLQKQSDAYVLPLSHPAMDQGQLLPNASYNGFFYALFGKR</sequence>
<dbReference type="NCBIfam" id="TIGR00563">
    <property type="entry name" value="rsmB"/>
    <property type="match status" value="1"/>
</dbReference>
<dbReference type="EMBL" id="FOUF01000003">
    <property type="protein sequence ID" value="SFL95602.1"/>
    <property type="molecule type" value="Genomic_DNA"/>
</dbReference>
<dbReference type="GO" id="GO:0003723">
    <property type="term" value="F:RNA binding"/>
    <property type="evidence" value="ECO:0007669"/>
    <property type="project" value="UniProtKB-UniRule"/>
</dbReference>
<evidence type="ECO:0000256" key="2">
    <source>
        <dbReference type="ARBA" id="ARBA00004496"/>
    </source>
</evidence>
<dbReference type="Gene3D" id="1.10.940.10">
    <property type="entry name" value="NusB-like"/>
    <property type="match status" value="1"/>
</dbReference>
<keyword evidence="9 14" id="KW-0949">S-adenosyl-L-methionine</keyword>
<dbReference type="Gene3D" id="3.40.50.150">
    <property type="entry name" value="Vaccinia Virus protein VP39"/>
    <property type="match status" value="1"/>
</dbReference>
<dbReference type="GO" id="GO:0005737">
    <property type="term" value="C:cytoplasm"/>
    <property type="evidence" value="ECO:0007669"/>
    <property type="project" value="UniProtKB-SubCell"/>
</dbReference>
<comment type="caution">
    <text evidence="14">Lacks conserved residue(s) required for the propagation of feature annotation.</text>
</comment>
<dbReference type="InterPro" id="IPR049560">
    <property type="entry name" value="MeTrfase_RsmB-F_NOP2_cat"/>
</dbReference>
<keyword evidence="10 14" id="KW-0694">RNA-binding</keyword>
<evidence type="ECO:0000256" key="12">
    <source>
        <dbReference type="ARBA" id="ARBA00031088"/>
    </source>
</evidence>
<dbReference type="GO" id="GO:0008649">
    <property type="term" value="F:rRNA methyltransferase activity"/>
    <property type="evidence" value="ECO:0007669"/>
    <property type="project" value="InterPro"/>
</dbReference>
<feature type="binding site" evidence="14">
    <location>
        <begin position="251"/>
        <end position="257"/>
    </location>
    <ligand>
        <name>S-adenosyl-L-methionine</name>
        <dbReference type="ChEBI" id="CHEBI:59789"/>
    </ligand>
</feature>
<dbReference type="RefSeq" id="WP_090666172.1">
    <property type="nucleotide sequence ID" value="NZ_FOUF01000003.1"/>
</dbReference>
<comment type="subcellular location">
    <subcellularLocation>
        <location evidence="2">Cytoplasm</location>
    </subcellularLocation>
</comment>
<dbReference type="PANTHER" id="PTHR22807">
    <property type="entry name" value="NOP2 YEAST -RELATED NOL1/NOP2/FMU SUN DOMAIN-CONTAINING"/>
    <property type="match status" value="1"/>
</dbReference>
<evidence type="ECO:0000313" key="17">
    <source>
        <dbReference type="Proteomes" id="UP000199561"/>
    </source>
</evidence>
<evidence type="ECO:0000256" key="7">
    <source>
        <dbReference type="ARBA" id="ARBA00022603"/>
    </source>
</evidence>
<evidence type="ECO:0000256" key="3">
    <source>
        <dbReference type="ARBA" id="ARBA00007494"/>
    </source>
</evidence>
<evidence type="ECO:0000256" key="6">
    <source>
        <dbReference type="ARBA" id="ARBA00022552"/>
    </source>
</evidence>
<evidence type="ECO:0000256" key="11">
    <source>
        <dbReference type="ARBA" id="ARBA00030399"/>
    </source>
</evidence>
<protein>
    <recommendedName>
        <fullName evidence="4">16S rRNA (cytosine(967)-C(5))-methyltransferase</fullName>
        <ecNumber evidence="4">2.1.1.176</ecNumber>
    </recommendedName>
    <alternativeName>
        <fullName evidence="11">16S rRNA m5C967 methyltransferase</fullName>
    </alternativeName>
    <alternativeName>
        <fullName evidence="12">rRNA (cytosine-C(5)-)-methyltransferase RsmB</fullName>
    </alternativeName>
</protein>
<dbReference type="GO" id="GO:0006355">
    <property type="term" value="P:regulation of DNA-templated transcription"/>
    <property type="evidence" value="ECO:0007669"/>
    <property type="project" value="InterPro"/>
</dbReference>
<dbReference type="Pfam" id="PF01189">
    <property type="entry name" value="Methyltr_RsmB-F"/>
    <property type="match status" value="1"/>
</dbReference>
<feature type="binding site" evidence="14">
    <location>
        <position position="319"/>
    </location>
    <ligand>
        <name>S-adenosyl-L-methionine</name>
        <dbReference type="ChEBI" id="CHEBI:59789"/>
    </ligand>
</feature>
<feature type="binding site" evidence="14">
    <location>
        <position position="273"/>
    </location>
    <ligand>
        <name>S-adenosyl-L-methionine</name>
        <dbReference type="ChEBI" id="CHEBI:59789"/>
    </ligand>
</feature>
<dbReference type="CDD" id="cd02440">
    <property type="entry name" value="AdoMet_MTases"/>
    <property type="match status" value="1"/>
</dbReference>
<dbReference type="InterPro" id="IPR006027">
    <property type="entry name" value="NusB_RsmB_TIM44"/>
</dbReference>
<keyword evidence="17" id="KW-1185">Reference proteome</keyword>
<evidence type="ECO:0000256" key="1">
    <source>
        <dbReference type="ARBA" id="ARBA00002724"/>
    </source>
</evidence>
<dbReference type="PROSITE" id="PS01153">
    <property type="entry name" value="NOL1_NOP2_SUN"/>
    <property type="match status" value="1"/>
</dbReference>
<comment type="catalytic activity">
    <reaction evidence="13">
        <text>cytidine(967) in 16S rRNA + S-adenosyl-L-methionine = 5-methylcytidine(967) in 16S rRNA + S-adenosyl-L-homocysteine + H(+)</text>
        <dbReference type="Rhea" id="RHEA:42748"/>
        <dbReference type="Rhea" id="RHEA-COMP:10219"/>
        <dbReference type="Rhea" id="RHEA-COMP:10220"/>
        <dbReference type="ChEBI" id="CHEBI:15378"/>
        <dbReference type="ChEBI" id="CHEBI:57856"/>
        <dbReference type="ChEBI" id="CHEBI:59789"/>
        <dbReference type="ChEBI" id="CHEBI:74483"/>
        <dbReference type="ChEBI" id="CHEBI:82748"/>
        <dbReference type="EC" id="2.1.1.176"/>
    </reaction>
</comment>
<evidence type="ECO:0000259" key="15">
    <source>
        <dbReference type="PROSITE" id="PS51686"/>
    </source>
</evidence>
<evidence type="ECO:0000313" key="16">
    <source>
        <dbReference type="EMBL" id="SFL95602.1"/>
    </source>
</evidence>
<dbReference type="NCBIfam" id="NF008149">
    <property type="entry name" value="PRK10901.1"/>
    <property type="match status" value="1"/>
</dbReference>
<dbReference type="Pfam" id="PF01029">
    <property type="entry name" value="NusB"/>
    <property type="match status" value="1"/>
</dbReference>
<dbReference type="SUPFAM" id="SSF48013">
    <property type="entry name" value="NusB-like"/>
    <property type="match status" value="1"/>
</dbReference>
<dbReference type="InterPro" id="IPR035926">
    <property type="entry name" value="NusB-like_sf"/>
</dbReference>
<accession>A0A1I4LXC6</accession>
<dbReference type="InterPro" id="IPR004573">
    <property type="entry name" value="rRNA_ssu_MeTfrase_B"/>
</dbReference>
<dbReference type="Gene3D" id="3.30.70.1170">
    <property type="entry name" value="Sun protein, domain 3"/>
    <property type="match status" value="1"/>
</dbReference>
<evidence type="ECO:0000256" key="9">
    <source>
        <dbReference type="ARBA" id="ARBA00022691"/>
    </source>
</evidence>
<evidence type="ECO:0000256" key="5">
    <source>
        <dbReference type="ARBA" id="ARBA00022490"/>
    </source>
</evidence>
<dbReference type="InterPro" id="IPR054728">
    <property type="entry name" value="RsmB-like_ferredoxin"/>
</dbReference>
<dbReference type="Pfam" id="PF22458">
    <property type="entry name" value="RsmF-B_ferredox"/>
    <property type="match status" value="1"/>
</dbReference>
<organism evidence="16 17">
    <name type="scientific">Nitrosomonas nitrosa</name>
    <dbReference type="NCBI Taxonomy" id="52442"/>
    <lineage>
        <taxon>Bacteria</taxon>
        <taxon>Pseudomonadati</taxon>
        <taxon>Pseudomonadota</taxon>
        <taxon>Betaproteobacteria</taxon>
        <taxon>Nitrosomonadales</taxon>
        <taxon>Nitrosomonadaceae</taxon>
        <taxon>Nitrosomonas</taxon>
    </lineage>
</organism>
<dbReference type="FunFam" id="3.40.50.150:FF:000022">
    <property type="entry name" value="Ribosomal RNA small subunit methyltransferase B"/>
    <property type="match status" value="1"/>
</dbReference>
<evidence type="ECO:0000256" key="8">
    <source>
        <dbReference type="ARBA" id="ARBA00022679"/>
    </source>
</evidence>
<name>A0A1I4LXC6_9PROT</name>
<dbReference type="PANTHER" id="PTHR22807:SF61">
    <property type="entry name" value="NOL1_NOP2_SUN FAMILY PROTEIN _ ANTITERMINATION NUSB DOMAIN-CONTAINING PROTEIN"/>
    <property type="match status" value="1"/>
</dbReference>
<dbReference type="InterPro" id="IPR029063">
    <property type="entry name" value="SAM-dependent_MTases_sf"/>
</dbReference>
<keyword evidence="6" id="KW-0698">rRNA processing</keyword>
<evidence type="ECO:0000256" key="14">
    <source>
        <dbReference type="PROSITE-ProRule" id="PRU01023"/>
    </source>
</evidence>
<dbReference type="AlphaFoldDB" id="A0A1I4LXC6"/>